<feature type="transmembrane region" description="Helical" evidence="1">
    <location>
        <begin position="136"/>
        <end position="159"/>
    </location>
</feature>
<dbReference type="Proteomes" id="UP000092993">
    <property type="component" value="Unassembled WGS sequence"/>
</dbReference>
<feature type="transmembrane region" description="Helical" evidence="1">
    <location>
        <begin position="314"/>
        <end position="332"/>
    </location>
</feature>
<organism evidence="2 3">
    <name type="scientific">Grifola frondosa</name>
    <name type="common">Maitake</name>
    <name type="synonym">Polyporus frondosus</name>
    <dbReference type="NCBI Taxonomy" id="5627"/>
    <lineage>
        <taxon>Eukaryota</taxon>
        <taxon>Fungi</taxon>
        <taxon>Dikarya</taxon>
        <taxon>Basidiomycota</taxon>
        <taxon>Agaricomycotina</taxon>
        <taxon>Agaricomycetes</taxon>
        <taxon>Polyporales</taxon>
        <taxon>Grifolaceae</taxon>
        <taxon>Grifola</taxon>
    </lineage>
</organism>
<comment type="caution">
    <text evidence="2">The sequence shown here is derived from an EMBL/GenBank/DDBJ whole genome shotgun (WGS) entry which is preliminary data.</text>
</comment>
<feature type="transmembrane region" description="Helical" evidence="1">
    <location>
        <begin position="271"/>
        <end position="293"/>
    </location>
</feature>
<reference evidence="2 3" key="1">
    <citation type="submission" date="2016-03" db="EMBL/GenBank/DDBJ databases">
        <title>Whole genome sequencing of Grifola frondosa 9006-11.</title>
        <authorList>
            <person name="Min B."/>
            <person name="Park H."/>
            <person name="Kim J.-G."/>
            <person name="Cho H."/>
            <person name="Oh Y.-L."/>
            <person name="Kong W.-S."/>
            <person name="Choi I.-G."/>
        </authorList>
    </citation>
    <scope>NUCLEOTIDE SEQUENCE [LARGE SCALE GENOMIC DNA]</scope>
    <source>
        <strain evidence="2 3">9006-11</strain>
    </source>
</reference>
<evidence type="ECO:0000313" key="2">
    <source>
        <dbReference type="EMBL" id="OBZ69557.1"/>
    </source>
</evidence>
<dbReference type="SUPFAM" id="SSF103473">
    <property type="entry name" value="MFS general substrate transporter"/>
    <property type="match status" value="1"/>
</dbReference>
<dbReference type="OrthoDB" id="419616at2759"/>
<feature type="transmembrane region" description="Helical" evidence="1">
    <location>
        <begin position="344"/>
        <end position="366"/>
    </location>
</feature>
<feature type="transmembrane region" description="Helical" evidence="1">
    <location>
        <begin position="90"/>
        <end position="116"/>
    </location>
</feature>
<dbReference type="AlphaFoldDB" id="A0A1C7LZG9"/>
<feature type="transmembrane region" description="Helical" evidence="1">
    <location>
        <begin position="242"/>
        <end position="259"/>
    </location>
</feature>
<dbReference type="EMBL" id="LUGG01000015">
    <property type="protein sequence ID" value="OBZ69557.1"/>
    <property type="molecule type" value="Genomic_DNA"/>
</dbReference>
<keyword evidence="1" id="KW-0472">Membrane</keyword>
<feature type="transmembrane region" description="Helical" evidence="1">
    <location>
        <begin position="63"/>
        <end position="83"/>
    </location>
</feature>
<dbReference type="InterPro" id="IPR036259">
    <property type="entry name" value="MFS_trans_sf"/>
</dbReference>
<keyword evidence="3" id="KW-1185">Reference proteome</keyword>
<keyword evidence="1" id="KW-0812">Transmembrane</keyword>
<sequence>MAHWQPDQTTDPQAPYPRSVAILIPRVVIFVIALIEPFSNQVVLPLIPDLIRSTGIDESKVGYHAGIMQFVFHAMEASVYFYWMHSSRQPIVAVSLLGFSLSMYAFGLLQNFWSLLMVRGVHGFMSAYTKLTLEELMWSTAFVDMGPILPTAWSISLLLGRSSVTVRYALERPRLSGNIRLSVFSLLIRSTQNESVSSTLFNSCNVVGTGLHIINVLQDFNPPPTVRRQRASMANRFASKRLAALVPHITCLTLVDIMLRTVQPVFYSTPIHFGGLGLAPFSIGIIICIHNLINLTLQNYAFEKIYSAYGPRRIFMSALVFALPVAILFPFINSLAAGFEGQGLGIMTWFAITLQNIMLVVVNFAYGALLSRSSHKMVVLASLQDVYTFACRHAPLTTTTKHTSNLFLR</sequence>
<proteinExistence type="predicted"/>
<evidence type="ECO:0000313" key="3">
    <source>
        <dbReference type="Proteomes" id="UP000092993"/>
    </source>
</evidence>
<keyword evidence="1" id="KW-1133">Transmembrane helix</keyword>
<dbReference type="Gene3D" id="1.20.1250.20">
    <property type="entry name" value="MFS general substrate transporter like domains"/>
    <property type="match status" value="1"/>
</dbReference>
<protein>
    <submittedName>
        <fullName evidence="2">Uncharacterized protein</fullName>
    </submittedName>
</protein>
<gene>
    <name evidence="2" type="ORF">A0H81_10512</name>
</gene>
<evidence type="ECO:0000256" key="1">
    <source>
        <dbReference type="SAM" id="Phobius"/>
    </source>
</evidence>
<feature type="transmembrane region" description="Helical" evidence="1">
    <location>
        <begin position="20"/>
        <end position="43"/>
    </location>
</feature>
<accession>A0A1C7LZG9</accession>
<name>A0A1C7LZG9_GRIFR</name>